<sequence length="316" mass="35082">MAVIDGIPHVTARIRVVGELATEYDVPDDVEMIAPNTEEDTTPSKHCYIECKSGAEFAIDFTVSPGFKFFEKNDIIRVNTFIDGARICSLGVNKHELGRQVTRIKSTTRCHIDKGRAEIKKFMFTSITKKTGDSASRSKIEEDALRAKGLGTIKLAVFTAKKSKKQSNRRSSGPTILHQSDFAEKALKGKEISHATALAATGDIIPNRRIINIENRINLGEFFFHYRSHEALQNEMVIPRTPSPEPPAVANDGDDVLSHLSESEIRRLAMERLSDSNIKLESSGIKREANGHPATTRPWKVVKLDDGKEAVDLTDE</sequence>
<evidence type="ECO:0000313" key="3">
    <source>
        <dbReference type="EMBL" id="VIO57800.1"/>
    </source>
</evidence>
<reference evidence="2" key="2">
    <citation type="submission" date="2021-03" db="EMBL/GenBank/DDBJ databases">
        <authorList>
            <person name="Alouane T."/>
            <person name="Langin T."/>
            <person name="Bonhomme L."/>
        </authorList>
    </citation>
    <scope>NUCLEOTIDE SEQUENCE</scope>
    <source>
        <strain evidence="2">MDC_Fg202</strain>
    </source>
</reference>
<evidence type="ECO:0000259" key="1">
    <source>
        <dbReference type="Pfam" id="PF25534"/>
    </source>
</evidence>
<dbReference type="Pfam" id="PF25534">
    <property type="entry name" value="DUF7918"/>
    <property type="match status" value="1"/>
</dbReference>
<dbReference type="InterPro" id="IPR057678">
    <property type="entry name" value="DUF7918"/>
</dbReference>
<reference evidence="3" key="1">
    <citation type="submission" date="2019-04" db="EMBL/GenBank/DDBJ databases">
        <authorList>
            <person name="Melise S."/>
            <person name="Noan J."/>
            <person name="Okalmin O."/>
        </authorList>
    </citation>
    <scope>NUCLEOTIDE SEQUENCE</scope>
    <source>
        <strain evidence="3">FN9</strain>
    </source>
</reference>
<organism evidence="3">
    <name type="scientific">Gibberella zeae</name>
    <name type="common">Wheat head blight fungus</name>
    <name type="synonym">Fusarium graminearum</name>
    <dbReference type="NCBI Taxonomy" id="5518"/>
    <lineage>
        <taxon>Eukaryota</taxon>
        <taxon>Fungi</taxon>
        <taxon>Dikarya</taxon>
        <taxon>Ascomycota</taxon>
        <taxon>Pezizomycotina</taxon>
        <taxon>Sordariomycetes</taxon>
        <taxon>Hypocreomycetidae</taxon>
        <taxon>Hypocreales</taxon>
        <taxon>Nectriaceae</taxon>
        <taxon>Fusarium</taxon>
    </lineage>
</organism>
<proteinExistence type="predicted"/>
<name>A0A679NR76_GIBZA</name>
<protein>
    <recommendedName>
        <fullName evidence="1">DUF7918 domain-containing protein</fullName>
    </recommendedName>
</protein>
<accession>A0A679NR76</accession>
<dbReference type="EMBL" id="CAJPIJ010000147">
    <property type="protein sequence ID" value="CAG1990092.1"/>
    <property type="molecule type" value="Genomic_DNA"/>
</dbReference>
<dbReference type="OrthoDB" id="3364132at2759"/>
<dbReference type="PANTHER" id="PTHR36223:SF1">
    <property type="entry name" value="TRANSCRIPTION ELONGATION FACTOR EAF N-TERMINAL DOMAIN-CONTAINING PROTEIN"/>
    <property type="match status" value="1"/>
</dbReference>
<feature type="domain" description="DUF7918" evidence="1">
    <location>
        <begin position="10"/>
        <end position="241"/>
    </location>
</feature>
<evidence type="ECO:0000313" key="2">
    <source>
        <dbReference type="EMBL" id="CAG1990092.1"/>
    </source>
</evidence>
<dbReference type="Proteomes" id="UP000746612">
    <property type="component" value="Unassembled WGS sequence"/>
</dbReference>
<dbReference type="EMBL" id="CAAKMV010000130">
    <property type="protein sequence ID" value="VIO57800.1"/>
    <property type="molecule type" value="Genomic_DNA"/>
</dbReference>
<dbReference type="PANTHER" id="PTHR36223">
    <property type="entry name" value="BETA-LACTAMASE-TYPE TRANSPEPTIDASE FOLD DOMAIN CONTAINING PROTEIN"/>
    <property type="match status" value="1"/>
</dbReference>
<dbReference type="AlphaFoldDB" id="A0A679NR76"/>
<gene>
    <name evidence="3" type="ORF">FUG_LOCUS257916</name>
    <name evidence="2" type="ORF">MDCFG202_LOCUS328567</name>
</gene>